<dbReference type="GO" id="GO:0003697">
    <property type="term" value="F:single-stranded DNA binding"/>
    <property type="evidence" value="ECO:0007669"/>
    <property type="project" value="TreeGrafter"/>
</dbReference>
<dbReference type="InterPro" id="IPR016467">
    <property type="entry name" value="DNA_recomb/repair_RecA-like"/>
</dbReference>
<evidence type="ECO:0000256" key="2">
    <source>
        <dbReference type="ARBA" id="ARBA00022840"/>
    </source>
</evidence>
<proteinExistence type="predicted"/>
<dbReference type="GO" id="GO:0000400">
    <property type="term" value="F:four-way junction DNA binding"/>
    <property type="evidence" value="ECO:0007669"/>
    <property type="project" value="TreeGrafter"/>
</dbReference>
<dbReference type="AlphaFoldDB" id="A0AAV7KEP4"/>
<dbReference type="Gene3D" id="3.40.50.300">
    <property type="entry name" value="P-loop containing nucleotide triphosphate hydrolases"/>
    <property type="match status" value="1"/>
</dbReference>
<feature type="domain" description="RecA family profile 1" evidence="3">
    <location>
        <begin position="1"/>
        <end position="177"/>
    </location>
</feature>
<dbReference type="GO" id="GO:0000724">
    <property type="term" value="P:double-strand break repair via homologous recombination"/>
    <property type="evidence" value="ECO:0007669"/>
    <property type="project" value="InterPro"/>
</dbReference>
<protein>
    <submittedName>
        <fullName evidence="4">DNA repair protein RAD51-like protein 2-like</fullName>
    </submittedName>
</protein>
<keyword evidence="5" id="KW-1185">Reference proteome</keyword>
<dbReference type="InterPro" id="IPR030548">
    <property type="entry name" value="RAD51B"/>
</dbReference>
<organism evidence="4 5">
    <name type="scientific">Oopsacas minuta</name>
    <dbReference type="NCBI Taxonomy" id="111878"/>
    <lineage>
        <taxon>Eukaryota</taxon>
        <taxon>Metazoa</taxon>
        <taxon>Porifera</taxon>
        <taxon>Hexactinellida</taxon>
        <taxon>Hexasterophora</taxon>
        <taxon>Lyssacinosida</taxon>
        <taxon>Leucopsacidae</taxon>
        <taxon>Oopsacas</taxon>
    </lineage>
</organism>
<comment type="caution">
    <text evidence="4">The sequence shown here is derived from an EMBL/GenBank/DDBJ whole genome shotgun (WGS) entry which is preliminary data.</text>
</comment>
<dbReference type="PANTHER" id="PTHR46456:SF1">
    <property type="entry name" value="DNA REPAIR PROTEIN RAD51 HOMOLOG 2"/>
    <property type="match status" value="1"/>
</dbReference>
<dbReference type="Proteomes" id="UP001165289">
    <property type="component" value="Unassembled WGS sequence"/>
</dbReference>
<accession>A0AAV7KEP4</accession>
<dbReference type="PROSITE" id="PS50162">
    <property type="entry name" value="RECA_2"/>
    <property type="match status" value="1"/>
</dbReference>
<keyword evidence="2" id="KW-0067">ATP-binding</keyword>
<gene>
    <name evidence="4" type="ORF">LOD99_14770</name>
</gene>
<evidence type="ECO:0000313" key="4">
    <source>
        <dbReference type="EMBL" id="KAI6659094.1"/>
    </source>
</evidence>
<evidence type="ECO:0000259" key="3">
    <source>
        <dbReference type="PROSITE" id="PS50162"/>
    </source>
</evidence>
<dbReference type="InterPro" id="IPR013632">
    <property type="entry name" value="Rad51_C"/>
</dbReference>
<dbReference type="GO" id="GO:0033063">
    <property type="term" value="C:Rad51B-Rad51C-Rad51D-XRCC2 complex"/>
    <property type="evidence" value="ECO:0007669"/>
    <property type="project" value="InterPro"/>
</dbReference>
<reference evidence="4 5" key="1">
    <citation type="journal article" date="2023" name="BMC Biol.">
        <title>The compact genome of the sponge Oopsacas minuta (Hexactinellida) is lacking key metazoan core genes.</title>
        <authorList>
            <person name="Santini S."/>
            <person name="Schenkelaars Q."/>
            <person name="Jourda C."/>
            <person name="Duchesne M."/>
            <person name="Belahbib H."/>
            <person name="Rocher C."/>
            <person name="Selva M."/>
            <person name="Riesgo A."/>
            <person name="Vervoort M."/>
            <person name="Leys S.P."/>
            <person name="Kodjabachian L."/>
            <person name="Le Bivic A."/>
            <person name="Borchiellini C."/>
            <person name="Claverie J.M."/>
            <person name="Renard E."/>
        </authorList>
    </citation>
    <scope>NUCLEOTIDE SEQUENCE [LARGE SCALE GENOMIC DNA]</scope>
    <source>
        <strain evidence="4">SPO-2</strain>
    </source>
</reference>
<evidence type="ECO:0000313" key="5">
    <source>
        <dbReference type="Proteomes" id="UP001165289"/>
    </source>
</evidence>
<dbReference type="GO" id="GO:0003690">
    <property type="term" value="F:double-stranded DNA binding"/>
    <property type="evidence" value="ECO:0007669"/>
    <property type="project" value="TreeGrafter"/>
</dbReference>
<name>A0AAV7KEP4_9METZ</name>
<dbReference type="GO" id="GO:0005657">
    <property type="term" value="C:replication fork"/>
    <property type="evidence" value="ECO:0007669"/>
    <property type="project" value="TreeGrafter"/>
</dbReference>
<dbReference type="PIRSF" id="PIRSF005856">
    <property type="entry name" value="Rad51"/>
    <property type="match status" value="1"/>
</dbReference>
<dbReference type="PANTHER" id="PTHR46456">
    <property type="entry name" value="DNA REPAIR PROTEIN RAD51 HOMOLOG 2"/>
    <property type="match status" value="1"/>
</dbReference>
<dbReference type="InterPro" id="IPR027417">
    <property type="entry name" value="P-loop_NTPase"/>
</dbReference>
<dbReference type="Pfam" id="PF08423">
    <property type="entry name" value="Rad51"/>
    <property type="match status" value="1"/>
</dbReference>
<dbReference type="GO" id="GO:0140664">
    <property type="term" value="F:ATP-dependent DNA damage sensor activity"/>
    <property type="evidence" value="ECO:0007669"/>
    <property type="project" value="InterPro"/>
</dbReference>
<dbReference type="SUPFAM" id="SSF52540">
    <property type="entry name" value="P-loop containing nucleoside triphosphate hydrolases"/>
    <property type="match status" value="1"/>
</dbReference>
<dbReference type="GO" id="GO:0005524">
    <property type="term" value="F:ATP binding"/>
    <property type="evidence" value="ECO:0007669"/>
    <property type="project" value="UniProtKB-KW"/>
</dbReference>
<keyword evidence="1" id="KW-0547">Nucleotide-binding</keyword>
<dbReference type="InterPro" id="IPR020588">
    <property type="entry name" value="RecA_ATP-bd"/>
</dbReference>
<dbReference type="EMBL" id="JAKMXF010000066">
    <property type="protein sequence ID" value="KAI6659094.1"/>
    <property type="molecule type" value="Genomic_DNA"/>
</dbReference>
<sequence>MIGYAGCLIQALCPLYDYGHTLDVLKITGPAGCGKTQLCLQLSIIAALPIESGGLNTNVLYLDSESTFSATRLLEIAANRFPEHLTGENSMNTLSKRILVYTINNYDSLTASLDKIEETLIRGKVGLIVLDSVASVIRAEFHGDDSVKLSTGVSRLAATLKYLADTFRIPVIVTNQITHASVPYQDILHDPTLSEGQESLQATAALGLTWSHSVNIRIILQYWREDVKTFTIAKSPYTANVTYPYTIKREGIVIETDLQGMTVYYVCNTIYLFVFSVVL</sequence>
<evidence type="ECO:0000256" key="1">
    <source>
        <dbReference type="ARBA" id="ARBA00022741"/>
    </source>
</evidence>